<dbReference type="EMBL" id="JBBHLL010000259">
    <property type="protein sequence ID" value="KAK7807830.1"/>
    <property type="molecule type" value="Genomic_DNA"/>
</dbReference>
<accession>A0AAW0I032</accession>
<protein>
    <submittedName>
        <fullName evidence="1">Uncharacterized protein</fullName>
    </submittedName>
</protein>
<evidence type="ECO:0000313" key="1">
    <source>
        <dbReference type="EMBL" id="KAK7807830.1"/>
    </source>
</evidence>
<evidence type="ECO:0000313" key="2">
    <source>
        <dbReference type="Proteomes" id="UP001488838"/>
    </source>
</evidence>
<comment type="caution">
    <text evidence="1">The sequence shown here is derived from an EMBL/GenBank/DDBJ whole genome shotgun (WGS) entry which is preliminary data.</text>
</comment>
<gene>
    <name evidence="1" type="ORF">U0070_025004</name>
</gene>
<name>A0AAW0I032_MYOGA</name>
<proteinExistence type="predicted"/>
<dbReference type="AlphaFoldDB" id="A0AAW0I032"/>
<organism evidence="1 2">
    <name type="scientific">Myodes glareolus</name>
    <name type="common">Bank vole</name>
    <name type="synonym">Clethrionomys glareolus</name>
    <dbReference type="NCBI Taxonomy" id="447135"/>
    <lineage>
        <taxon>Eukaryota</taxon>
        <taxon>Metazoa</taxon>
        <taxon>Chordata</taxon>
        <taxon>Craniata</taxon>
        <taxon>Vertebrata</taxon>
        <taxon>Euteleostomi</taxon>
        <taxon>Mammalia</taxon>
        <taxon>Eutheria</taxon>
        <taxon>Euarchontoglires</taxon>
        <taxon>Glires</taxon>
        <taxon>Rodentia</taxon>
        <taxon>Myomorpha</taxon>
        <taxon>Muroidea</taxon>
        <taxon>Cricetidae</taxon>
        <taxon>Arvicolinae</taxon>
        <taxon>Myodes</taxon>
    </lineage>
</organism>
<reference evidence="1 2" key="1">
    <citation type="journal article" date="2023" name="bioRxiv">
        <title>Conserved and derived expression patterns and positive selection on dental genes reveal complex evolutionary context of ever-growing rodent molars.</title>
        <authorList>
            <person name="Calamari Z.T."/>
            <person name="Song A."/>
            <person name="Cohen E."/>
            <person name="Akter M."/>
            <person name="Roy R.D."/>
            <person name="Hallikas O."/>
            <person name="Christensen M.M."/>
            <person name="Li P."/>
            <person name="Marangoni P."/>
            <person name="Jernvall J."/>
            <person name="Klein O.D."/>
        </authorList>
    </citation>
    <scope>NUCLEOTIDE SEQUENCE [LARGE SCALE GENOMIC DNA]</scope>
    <source>
        <strain evidence="1">V071</strain>
    </source>
</reference>
<dbReference type="Proteomes" id="UP001488838">
    <property type="component" value="Unassembled WGS sequence"/>
</dbReference>
<sequence length="120" mass="13272">MLATLVPPPFASSCPMGLLWDPILGTVMPGGMWTQELVLLRGFSMEAEWLSLKQAGLCGSDVGVFLDLLLEGSYETMFLHSVTQNILNSTTVAEEKIDSYLEKQIVNFLDCATDLEEIER</sequence>
<keyword evidence="2" id="KW-1185">Reference proteome</keyword>